<comment type="caution">
    <text evidence="2">The sequence shown here is derived from an EMBL/GenBank/DDBJ whole genome shotgun (WGS) entry which is preliminary data.</text>
</comment>
<dbReference type="EMBL" id="JYIT01000079">
    <property type="protein sequence ID" value="KJL22015.1"/>
    <property type="molecule type" value="Genomic_DNA"/>
</dbReference>
<organism evidence="2 3">
    <name type="scientific">Microbacterium azadirachtae</name>
    <dbReference type="NCBI Taxonomy" id="582680"/>
    <lineage>
        <taxon>Bacteria</taxon>
        <taxon>Bacillati</taxon>
        <taxon>Actinomycetota</taxon>
        <taxon>Actinomycetes</taxon>
        <taxon>Micrococcales</taxon>
        <taxon>Microbacteriaceae</taxon>
        <taxon>Microbacterium</taxon>
    </lineage>
</organism>
<dbReference type="CDD" id="cd00093">
    <property type="entry name" value="HTH_XRE"/>
    <property type="match status" value="1"/>
</dbReference>
<keyword evidence="3" id="KW-1185">Reference proteome</keyword>
<dbReference type="Pfam" id="PF17765">
    <property type="entry name" value="MLTR_LBD"/>
    <property type="match status" value="1"/>
</dbReference>
<dbReference type="PANTHER" id="PTHR35010:SF2">
    <property type="entry name" value="BLL4672 PROTEIN"/>
    <property type="match status" value="1"/>
</dbReference>
<dbReference type="OrthoDB" id="3518652at2"/>
<gene>
    <name evidence="2" type="ORF">RL72_02322</name>
</gene>
<dbReference type="SMART" id="SM00530">
    <property type="entry name" value="HTH_XRE"/>
    <property type="match status" value="1"/>
</dbReference>
<protein>
    <submittedName>
        <fullName evidence="2">Helix-turn-helix protein</fullName>
    </submittedName>
</protein>
<dbReference type="GO" id="GO:0003677">
    <property type="term" value="F:DNA binding"/>
    <property type="evidence" value="ECO:0007669"/>
    <property type="project" value="InterPro"/>
</dbReference>
<reference evidence="2 3" key="1">
    <citation type="submission" date="2015-02" db="EMBL/GenBank/DDBJ databases">
        <title>Draft genome sequences of ten Microbacterium spp. with emphasis on heavy metal contaminated environments.</title>
        <authorList>
            <person name="Corretto E."/>
        </authorList>
    </citation>
    <scope>NUCLEOTIDE SEQUENCE [LARGE SCALE GENOMIC DNA]</scope>
    <source>
        <strain evidence="2 3">DSM 23848</strain>
    </source>
</reference>
<dbReference type="AlphaFoldDB" id="A0A0F0KPF4"/>
<name>A0A0F0KPF4_9MICO</name>
<dbReference type="PANTHER" id="PTHR35010">
    <property type="entry name" value="BLL4672 PROTEIN-RELATED"/>
    <property type="match status" value="1"/>
</dbReference>
<dbReference type="Gene3D" id="3.30.450.180">
    <property type="match status" value="1"/>
</dbReference>
<evidence type="ECO:0000313" key="2">
    <source>
        <dbReference type="EMBL" id="KJL22015.1"/>
    </source>
</evidence>
<feature type="domain" description="HTH cro/C1-type" evidence="1">
    <location>
        <begin position="33"/>
        <end position="80"/>
    </location>
</feature>
<dbReference type="PROSITE" id="PS50943">
    <property type="entry name" value="HTH_CROC1"/>
    <property type="match status" value="1"/>
</dbReference>
<dbReference type="InterPro" id="IPR041413">
    <property type="entry name" value="MLTR_LBD"/>
</dbReference>
<dbReference type="InterPro" id="IPR010982">
    <property type="entry name" value="Lambda_DNA-bd_dom_sf"/>
</dbReference>
<evidence type="ECO:0000313" key="3">
    <source>
        <dbReference type="Proteomes" id="UP000033448"/>
    </source>
</evidence>
<proteinExistence type="predicted"/>
<dbReference type="SUPFAM" id="SSF47413">
    <property type="entry name" value="lambda repressor-like DNA-binding domains"/>
    <property type="match status" value="1"/>
</dbReference>
<sequence>MSNALGDFLRARRTDARLQADAPRTGGRRRTTGLRREEVATAAGISADYYTRLEQGRETHPSDAVLDALARALQLDPDAADHLRRLRDAHPATARTESPAAPAVDEGLIARMALLVDAVRPNPAYVLDRLSTVVAANPEGLALHEGLADLPPAQRNTCRSLLLDPRARETFVEWEELARGAVAHLRAANVDDLQDPQLVALVAELGAASPLFRTWWSGHLVQRRRGDITHVRGADGTVSARRYEVLHLPEDGVRMTLWLPAL</sequence>
<dbReference type="Proteomes" id="UP000033448">
    <property type="component" value="Unassembled WGS sequence"/>
</dbReference>
<dbReference type="Gene3D" id="1.10.260.40">
    <property type="entry name" value="lambda repressor-like DNA-binding domains"/>
    <property type="match status" value="1"/>
</dbReference>
<dbReference type="Pfam" id="PF13560">
    <property type="entry name" value="HTH_31"/>
    <property type="match status" value="1"/>
</dbReference>
<dbReference type="InterPro" id="IPR001387">
    <property type="entry name" value="Cro/C1-type_HTH"/>
</dbReference>
<accession>A0A0F0KPF4</accession>
<dbReference type="RefSeq" id="WP_045250992.1">
    <property type="nucleotide sequence ID" value="NZ_FNGQ01000005.1"/>
</dbReference>
<evidence type="ECO:0000259" key="1">
    <source>
        <dbReference type="PROSITE" id="PS50943"/>
    </source>
</evidence>